<proteinExistence type="predicted"/>
<dbReference type="EMBL" id="MN931749">
    <property type="protein sequence ID" value="QHW18130.1"/>
    <property type="molecule type" value="Genomic_DNA"/>
</dbReference>
<evidence type="ECO:0000313" key="3">
    <source>
        <dbReference type="EMBL" id="QHW17250.1"/>
    </source>
</evidence>
<dbReference type="Proteomes" id="UP000610093">
    <property type="component" value="Segment"/>
</dbReference>
<gene>
    <name evidence="2" type="primary">MC145.1R</name>
</gene>
<protein>
    <submittedName>
        <fullName evidence="2">MC145.1R</fullName>
    </submittedName>
</protein>
<evidence type="ECO:0000313" key="5">
    <source>
        <dbReference type="EMBL" id="QHW18130.1"/>
    </source>
</evidence>
<dbReference type="Proteomes" id="UP000630645">
    <property type="component" value="Segment"/>
</dbReference>
<evidence type="ECO:0000313" key="2">
    <source>
        <dbReference type="EMBL" id="QHW17068.1"/>
    </source>
</evidence>
<dbReference type="EMBL" id="MN931743">
    <property type="protein sequence ID" value="QHW17068.1"/>
    <property type="molecule type" value="Genomic_DNA"/>
</dbReference>
<dbReference type="Proteomes" id="UP000602142">
    <property type="component" value="Segment"/>
</dbReference>
<name>A0A858A155_9POXV</name>
<reference evidence="2" key="1">
    <citation type="submission" date="2020-01" db="EMBL/GenBank/DDBJ databases">
        <title>Global genomic diversity of Molluscum contagiosum virus.</title>
        <authorList>
            <person name="Zorec T.M."/>
            <person name="Skubic L."/>
            <person name="Hosnjak L."/>
            <person name="Trcko K."/>
            <person name="Poljak M."/>
        </authorList>
    </citation>
    <scope>NUCLEOTIDE SEQUENCE</scope>
    <source>
        <strain evidence="1">MCV1_P02S01A</strain>
        <strain evidence="2">MCV1_P02S01B</strain>
        <strain evidence="3">MCV1_P02S02A</strain>
        <strain evidence="4">MCV1_P05S01A</strain>
        <strain evidence="5">MCV1_P05S02A</strain>
    </source>
</reference>
<evidence type="ECO:0000313" key="4">
    <source>
        <dbReference type="EMBL" id="QHW17951.1"/>
    </source>
</evidence>
<dbReference type="EMBL" id="MN931748">
    <property type="protein sequence ID" value="QHW17951.1"/>
    <property type="molecule type" value="Genomic_DNA"/>
</dbReference>
<dbReference type="Proteomes" id="UP000613226">
    <property type="component" value="Segment"/>
</dbReference>
<accession>A0A858A155</accession>
<evidence type="ECO:0000313" key="6">
    <source>
        <dbReference type="Proteomes" id="UP000610093"/>
    </source>
</evidence>
<dbReference type="EMBL" id="MN931744">
    <property type="protein sequence ID" value="QHW17250.1"/>
    <property type="molecule type" value="Genomic_DNA"/>
</dbReference>
<dbReference type="EMBL" id="MN931742">
    <property type="protein sequence ID" value="QHW16886.1"/>
    <property type="molecule type" value="Genomic_DNA"/>
</dbReference>
<sequence length="126" mass="13437">MPGLASGRTTWARLRADSNLGKPSGAPTHSSAHTPRRYALHGVHLGAAQFTALASGRRTVHGACFQAPHLTAHISRRCLTSQGGLAVLACVLHVLARPWCSSSLRALATSRTCAYKHAYGRLPFRS</sequence>
<dbReference type="Proteomes" id="UP000619037">
    <property type="component" value="Segment"/>
</dbReference>
<organism evidence="2 6">
    <name type="scientific">Molluscum contagiosum virus</name>
    <dbReference type="NCBI Taxonomy" id="10279"/>
    <lineage>
        <taxon>Viruses</taxon>
        <taxon>Varidnaviria</taxon>
        <taxon>Bamfordvirae</taxon>
        <taxon>Nucleocytoviricota</taxon>
        <taxon>Pokkesviricetes</taxon>
        <taxon>Chitovirales</taxon>
        <taxon>Poxviridae</taxon>
        <taxon>Chordopoxvirinae</taxon>
        <taxon>Molluscipoxvirus</taxon>
        <taxon>Molluscipoxvirus molluscum</taxon>
    </lineage>
</organism>
<evidence type="ECO:0000313" key="1">
    <source>
        <dbReference type="EMBL" id="QHW16886.1"/>
    </source>
</evidence>